<organism evidence="2 3">
    <name type="scientific">Polarella glacialis</name>
    <name type="common">Dinoflagellate</name>
    <dbReference type="NCBI Taxonomy" id="89957"/>
    <lineage>
        <taxon>Eukaryota</taxon>
        <taxon>Sar</taxon>
        <taxon>Alveolata</taxon>
        <taxon>Dinophyceae</taxon>
        <taxon>Suessiales</taxon>
        <taxon>Suessiaceae</taxon>
        <taxon>Polarella</taxon>
    </lineage>
</organism>
<sequence length="300" mass="33085">MSALANQELQDCLAPDSRRAISHAHAGNSPPADRQGYQHQRLTRAALEAVSTSAGVVQTQTLADMMVRSSRSHASSAGSSSRAVRFPMPQIESVTATVDALSSSCAIHEVTIRFNSRSAPQSEGAYLPACMGDYMPSQSLVRLRTWIQKNINDSMAGTEPTDPVLKSMELRLPGIAFGKHMTLFVGDSALSCVDGNDESEEEKEDNNNNNNKKNKDTDPKRAISDESKEYQIHAAEQDVTEEHKNEGEETCMVQIKMNDFSCESEVGTSHRQPDRSNVASRHHRHHPHVSDLASIFEQRR</sequence>
<protein>
    <submittedName>
        <fullName evidence="2">Uncharacterized protein</fullName>
    </submittedName>
</protein>
<evidence type="ECO:0000313" key="2">
    <source>
        <dbReference type="EMBL" id="CAE8686854.1"/>
    </source>
</evidence>
<dbReference type="AlphaFoldDB" id="A0A813JVH7"/>
<name>A0A813JVH7_POLGL</name>
<dbReference type="EMBL" id="CAJNNW010026655">
    <property type="protein sequence ID" value="CAE8686854.1"/>
    <property type="molecule type" value="Genomic_DNA"/>
</dbReference>
<accession>A0A813JVH7</accession>
<feature type="compositionally biased region" description="Acidic residues" evidence="1">
    <location>
        <begin position="195"/>
        <end position="204"/>
    </location>
</feature>
<comment type="caution">
    <text evidence="2">The sequence shown here is derived from an EMBL/GenBank/DDBJ whole genome shotgun (WGS) entry which is preliminary data.</text>
</comment>
<proteinExistence type="predicted"/>
<feature type="region of interest" description="Disordered" evidence="1">
    <location>
        <begin position="263"/>
        <end position="289"/>
    </location>
</feature>
<dbReference type="Proteomes" id="UP000626109">
    <property type="component" value="Unassembled WGS sequence"/>
</dbReference>
<gene>
    <name evidence="2" type="ORF">PGLA2088_LOCUS25176</name>
</gene>
<evidence type="ECO:0000313" key="3">
    <source>
        <dbReference type="Proteomes" id="UP000626109"/>
    </source>
</evidence>
<feature type="region of interest" description="Disordered" evidence="1">
    <location>
        <begin position="194"/>
        <end position="223"/>
    </location>
</feature>
<feature type="compositionally biased region" description="Basic and acidic residues" evidence="1">
    <location>
        <begin position="213"/>
        <end position="223"/>
    </location>
</feature>
<feature type="compositionally biased region" description="Polar residues" evidence="1">
    <location>
        <begin position="266"/>
        <end position="279"/>
    </location>
</feature>
<reference evidence="2" key="1">
    <citation type="submission" date="2021-02" db="EMBL/GenBank/DDBJ databases">
        <authorList>
            <person name="Dougan E. K."/>
            <person name="Rhodes N."/>
            <person name="Thang M."/>
            <person name="Chan C."/>
        </authorList>
    </citation>
    <scope>NUCLEOTIDE SEQUENCE</scope>
</reference>
<evidence type="ECO:0000256" key="1">
    <source>
        <dbReference type="SAM" id="MobiDB-lite"/>
    </source>
</evidence>